<dbReference type="PANTHER" id="PTHR47067">
    <property type="entry name" value="TPX2 (TARGETING PROTEIN FOR XKLP2) PROTEIN FAMILY-RELATED"/>
    <property type="match status" value="1"/>
</dbReference>
<feature type="compositionally biased region" description="Basic and acidic residues" evidence="6">
    <location>
        <begin position="377"/>
        <end position="392"/>
    </location>
</feature>
<evidence type="ECO:0000256" key="2">
    <source>
        <dbReference type="ARBA" id="ARBA00005885"/>
    </source>
</evidence>
<evidence type="ECO:0000313" key="8">
    <source>
        <dbReference type="Proteomes" id="UP001515500"/>
    </source>
</evidence>
<feature type="region of interest" description="Disordered" evidence="6">
    <location>
        <begin position="271"/>
        <end position="426"/>
    </location>
</feature>
<dbReference type="InterPro" id="IPR044216">
    <property type="entry name" value="WDL7"/>
</dbReference>
<evidence type="ECO:0000256" key="1">
    <source>
        <dbReference type="ARBA" id="ARBA00004245"/>
    </source>
</evidence>
<feature type="compositionally biased region" description="Basic and acidic residues" evidence="6">
    <location>
        <begin position="610"/>
        <end position="638"/>
    </location>
</feature>
<keyword evidence="5" id="KW-0206">Cytoskeleton</keyword>
<dbReference type="GO" id="GO:0005874">
    <property type="term" value="C:microtubule"/>
    <property type="evidence" value="ECO:0007669"/>
    <property type="project" value="UniProtKB-KW"/>
</dbReference>
<protein>
    <submittedName>
        <fullName evidence="9">Protein WVD2-like 7 isoform X1</fullName>
    </submittedName>
</protein>
<feature type="compositionally biased region" description="Low complexity" evidence="6">
    <location>
        <begin position="579"/>
        <end position="588"/>
    </location>
</feature>
<dbReference type="RefSeq" id="XP_039121909.1">
    <property type="nucleotide sequence ID" value="XM_039265975.1"/>
</dbReference>
<organism evidence="8 9">
    <name type="scientific">Dioscorea cayennensis subsp. rotundata</name>
    <name type="common">White Guinea yam</name>
    <name type="synonym">Dioscorea rotundata</name>
    <dbReference type="NCBI Taxonomy" id="55577"/>
    <lineage>
        <taxon>Eukaryota</taxon>
        <taxon>Viridiplantae</taxon>
        <taxon>Streptophyta</taxon>
        <taxon>Embryophyta</taxon>
        <taxon>Tracheophyta</taxon>
        <taxon>Spermatophyta</taxon>
        <taxon>Magnoliopsida</taxon>
        <taxon>Liliopsida</taxon>
        <taxon>Dioscoreales</taxon>
        <taxon>Dioscoreaceae</taxon>
        <taxon>Dioscorea</taxon>
    </lineage>
</organism>
<comment type="similarity">
    <text evidence="2">Belongs to the TPX2 family.</text>
</comment>
<evidence type="ECO:0000313" key="9">
    <source>
        <dbReference type="RefSeq" id="XP_039121909.1"/>
    </source>
</evidence>
<evidence type="ECO:0000256" key="3">
    <source>
        <dbReference type="ARBA" id="ARBA00022490"/>
    </source>
</evidence>
<evidence type="ECO:0000256" key="4">
    <source>
        <dbReference type="ARBA" id="ARBA00022701"/>
    </source>
</evidence>
<keyword evidence="3" id="KW-0963">Cytoplasm</keyword>
<feature type="domain" description="TPX2 C-terminal" evidence="7">
    <location>
        <begin position="473"/>
        <end position="544"/>
    </location>
</feature>
<keyword evidence="8" id="KW-1185">Reference proteome</keyword>
<comment type="subcellular location">
    <subcellularLocation>
        <location evidence="1">Cytoplasm</location>
        <location evidence="1">Cytoskeleton</location>
    </subcellularLocation>
</comment>
<dbReference type="GeneID" id="120258530"/>
<proteinExistence type="inferred from homology"/>
<dbReference type="Pfam" id="PF06886">
    <property type="entry name" value="TPX2"/>
    <property type="match status" value="1"/>
</dbReference>
<dbReference type="PANTHER" id="PTHR47067:SF6">
    <property type="entry name" value="PROTEIN WVD2-LIKE 7"/>
    <property type="match status" value="1"/>
</dbReference>
<dbReference type="Proteomes" id="UP001515500">
    <property type="component" value="Chromosome 4"/>
</dbReference>
<sequence>MRFRGDFNAFDGDFGVKCLGKLKTALVFRFNFSRIDVWDGVLHFKQECVVDLFHLKGECLPSGSISFGRFEAESLSWERRSSFSHNRYLEEVEKYSTPGSVTQKKAYFEAHFKKKGRLPYASPEGQNAFEYQTTEDGSEEHMYYMEDYLDHGDGEQQQFTWYDEKKSTLDEDRNDIREVNGRQILFSWFDEKSPVSDEHKCNAMESNGAQPQFDWYDETPVVSGEHEHNIVAHEQEEIISPEVQSEPAHSNEEVLDASIKLAGTNEKLKVQLADNSMPSNKDETHGVKEQETDKRVGTVDKLEKSETPESHILDKQSSSTQQETVKVLPKVKASAEQKPAKSKPRTSIPVPQNLRRFSAGKNYPSPDKAVAKTLVKVQRENTLRTRRDKESSLRVPTHRSSDPKNGKSSDFNNLSAKVHREKKSEISQIQKKVGVIPKPISGMCDVDVRRSANRPQISVISSKSDVRQSNVIFNFKSDERAEKRKEYYLKLEEKQQAKEAEMNEMQAKTQEETEAQIKQLRRSLNFKATPMPSFYHESTPSKKTVGAQAKPMNLRCQSASPRRKSSIKDRSQQANQEVSSQSRESASSTHVDPKASETEAEVNSPNPKDSLSKETTKKTERNKTSVHQQEVENKTKKGERARKMKMMKNVISGGVAVHVAS</sequence>
<accession>A0AB40B452</accession>
<gene>
    <name evidence="9" type="primary">LOC120258530</name>
</gene>
<feature type="region of interest" description="Disordered" evidence="6">
    <location>
        <begin position="499"/>
        <end position="643"/>
    </location>
</feature>
<evidence type="ECO:0000256" key="6">
    <source>
        <dbReference type="SAM" id="MobiDB-lite"/>
    </source>
</evidence>
<feature type="compositionally biased region" description="Basic and acidic residues" evidence="6">
    <location>
        <begin position="280"/>
        <end position="314"/>
    </location>
</feature>
<keyword evidence="4" id="KW-0493">Microtubule</keyword>
<evidence type="ECO:0000256" key="5">
    <source>
        <dbReference type="ARBA" id="ARBA00023212"/>
    </source>
</evidence>
<name>A0AB40B452_DIOCR</name>
<feature type="compositionally biased region" description="Polar residues" evidence="6">
    <location>
        <begin position="315"/>
        <end position="324"/>
    </location>
</feature>
<dbReference type="InterPro" id="IPR027329">
    <property type="entry name" value="TPX2_C"/>
</dbReference>
<evidence type="ECO:0000259" key="7">
    <source>
        <dbReference type="Pfam" id="PF06886"/>
    </source>
</evidence>
<reference evidence="9" key="1">
    <citation type="submission" date="2025-08" db="UniProtKB">
        <authorList>
            <consortium name="RefSeq"/>
        </authorList>
    </citation>
    <scope>IDENTIFICATION</scope>
</reference>
<dbReference type="AlphaFoldDB" id="A0AB40B452"/>